<evidence type="ECO:0000313" key="3">
    <source>
        <dbReference type="Proteomes" id="UP000646548"/>
    </source>
</evidence>
<sequence length="93" mass="10382">MNTRGKKSTRCGGVSPSPPSLRAPTLNLCQRNCSAAQRQPLPLPLPLMLMLMLPERRRFISKMVVKEDDGEGGRDLLDEMDQRGESGLKESRM</sequence>
<evidence type="ECO:0000313" key="2">
    <source>
        <dbReference type="EMBL" id="KAF6728911.1"/>
    </source>
</evidence>
<accession>A0A834FC97</accession>
<organism evidence="2 3">
    <name type="scientific">Oryzias melastigma</name>
    <name type="common">Marine medaka</name>
    <dbReference type="NCBI Taxonomy" id="30732"/>
    <lineage>
        <taxon>Eukaryota</taxon>
        <taxon>Metazoa</taxon>
        <taxon>Chordata</taxon>
        <taxon>Craniata</taxon>
        <taxon>Vertebrata</taxon>
        <taxon>Euteleostomi</taxon>
        <taxon>Actinopterygii</taxon>
        <taxon>Neopterygii</taxon>
        <taxon>Teleostei</taxon>
        <taxon>Neoteleostei</taxon>
        <taxon>Acanthomorphata</taxon>
        <taxon>Ovalentaria</taxon>
        <taxon>Atherinomorphae</taxon>
        <taxon>Beloniformes</taxon>
        <taxon>Adrianichthyidae</taxon>
        <taxon>Oryziinae</taxon>
        <taxon>Oryzias</taxon>
    </lineage>
</organism>
<comment type="caution">
    <text evidence="2">The sequence shown here is derived from an EMBL/GenBank/DDBJ whole genome shotgun (WGS) entry which is preliminary data.</text>
</comment>
<reference evidence="2" key="1">
    <citation type="journal article" name="BMC Genomics">
        <title>Long-read sequencing and de novo genome assembly of marine medaka (Oryzias melastigma).</title>
        <authorList>
            <person name="Liang P."/>
            <person name="Saqib H.S.A."/>
            <person name="Ni X."/>
            <person name="Shen Y."/>
        </authorList>
    </citation>
    <scope>NUCLEOTIDE SEQUENCE</scope>
    <source>
        <strain evidence="2">Bigg-433</strain>
    </source>
</reference>
<proteinExistence type="predicted"/>
<feature type="region of interest" description="Disordered" evidence="1">
    <location>
        <begin position="1"/>
        <end position="23"/>
    </location>
</feature>
<protein>
    <submittedName>
        <fullName evidence="2">Uncharacterized protein</fullName>
    </submittedName>
</protein>
<evidence type="ECO:0000256" key="1">
    <source>
        <dbReference type="SAM" id="MobiDB-lite"/>
    </source>
</evidence>
<dbReference type="EMBL" id="WKFB01000269">
    <property type="protein sequence ID" value="KAF6728911.1"/>
    <property type="molecule type" value="Genomic_DNA"/>
</dbReference>
<dbReference type="AlphaFoldDB" id="A0A834FC97"/>
<feature type="region of interest" description="Disordered" evidence="1">
    <location>
        <begin position="67"/>
        <end position="93"/>
    </location>
</feature>
<gene>
    <name evidence="2" type="ORF">FQA47_000462</name>
</gene>
<dbReference type="Proteomes" id="UP000646548">
    <property type="component" value="Unassembled WGS sequence"/>
</dbReference>
<name>A0A834FC97_ORYME</name>